<keyword evidence="1" id="KW-0472">Membrane</keyword>
<feature type="domain" description="Protein O-mannosyl-transferase C-terminal four TM" evidence="2">
    <location>
        <begin position="48"/>
        <end position="156"/>
    </location>
</feature>
<keyword evidence="4" id="KW-1185">Reference proteome</keyword>
<proteinExistence type="predicted"/>
<keyword evidence="1" id="KW-0812">Transmembrane</keyword>
<dbReference type="EMBL" id="CP111022">
    <property type="protein sequence ID" value="WAR19527.1"/>
    <property type="molecule type" value="Genomic_DNA"/>
</dbReference>
<dbReference type="PANTHER" id="PTHR10050">
    <property type="entry name" value="DOLICHYL-PHOSPHATE-MANNOSE--PROTEIN MANNOSYLTRANSFERASE"/>
    <property type="match status" value="1"/>
</dbReference>
<dbReference type="Proteomes" id="UP001164746">
    <property type="component" value="Chromosome 11"/>
</dbReference>
<sequence>MLVVDGSLGPPLFAILADDPCPVLPPLFPSIPLQLHARRLVNSHGGGGLEWLMAAWALHYLPFWAMTRVLYFHHYFPAFLYSCMLAGVVVDYVIKLVCLVAPPSLSVTLFHIAVGLVLSATSYSFYLFHPLTFGMGPGSSQEEGHIMHGLRWLDSWEF</sequence>
<evidence type="ECO:0000259" key="2">
    <source>
        <dbReference type="Pfam" id="PF16192"/>
    </source>
</evidence>
<gene>
    <name evidence="3" type="ORF">MAR_001365</name>
</gene>
<evidence type="ECO:0000256" key="1">
    <source>
        <dbReference type="SAM" id="Phobius"/>
    </source>
</evidence>
<protein>
    <submittedName>
        <fullName evidence="3">POMT2-like protein</fullName>
    </submittedName>
</protein>
<evidence type="ECO:0000313" key="3">
    <source>
        <dbReference type="EMBL" id="WAR19527.1"/>
    </source>
</evidence>
<organism evidence="3 4">
    <name type="scientific">Mya arenaria</name>
    <name type="common">Soft-shell clam</name>
    <dbReference type="NCBI Taxonomy" id="6604"/>
    <lineage>
        <taxon>Eukaryota</taxon>
        <taxon>Metazoa</taxon>
        <taxon>Spiralia</taxon>
        <taxon>Lophotrochozoa</taxon>
        <taxon>Mollusca</taxon>
        <taxon>Bivalvia</taxon>
        <taxon>Autobranchia</taxon>
        <taxon>Heteroconchia</taxon>
        <taxon>Euheterodonta</taxon>
        <taxon>Imparidentia</taxon>
        <taxon>Neoheterodontei</taxon>
        <taxon>Myida</taxon>
        <taxon>Myoidea</taxon>
        <taxon>Myidae</taxon>
        <taxon>Mya</taxon>
    </lineage>
</organism>
<keyword evidence="1" id="KW-1133">Transmembrane helix</keyword>
<dbReference type="InterPro" id="IPR027005">
    <property type="entry name" value="PMT-like"/>
</dbReference>
<evidence type="ECO:0000313" key="4">
    <source>
        <dbReference type="Proteomes" id="UP001164746"/>
    </source>
</evidence>
<accession>A0ABY7FEV5</accession>
<reference evidence="3" key="1">
    <citation type="submission" date="2022-11" db="EMBL/GenBank/DDBJ databases">
        <title>Centuries of genome instability and evolution in soft-shell clam transmissible cancer (bioRxiv).</title>
        <authorList>
            <person name="Hart S.F.M."/>
            <person name="Yonemitsu M.A."/>
            <person name="Giersch R.M."/>
            <person name="Beal B.F."/>
            <person name="Arriagada G."/>
            <person name="Davis B.W."/>
            <person name="Ostrander E.A."/>
            <person name="Goff S.P."/>
            <person name="Metzger M.J."/>
        </authorList>
    </citation>
    <scope>NUCLEOTIDE SEQUENCE</scope>
    <source>
        <strain evidence="3">MELC-2E11</strain>
        <tissue evidence="3">Siphon/mantle</tissue>
    </source>
</reference>
<feature type="transmembrane region" description="Helical" evidence="1">
    <location>
        <begin position="78"/>
        <end position="102"/>
    </location>
</feature>
<dbReference type="Pfam" id="PF16192">
    <property type="entry name" value="PMT_4TMC"/>
    <property type="match status" value="1"/>
</dbReference>
<feature type="transmembrane region" description="Helical" evidence="1">
    <location>
        <begin position="108"/>
        <end position="128"/>
    </location>
</feature>
<dbReference type="InterPro" id="IPR032421">
    <property type="entry name" value="PMT_4TMC"/>
</dbReference>
<dbReference type="PANTHER" id="PTHR10050:SF46">
    <property type="entry name" value="PROTEIN O-MANNOSYL-TRANSFERASE 2"/>
    <property type="match status" value="1"/>
</dbReference>
<name>A0ABY7FEV5_MYAAR</name>